<sequence>MSVLIVILRILRYSRRPSLQLVFLLWYRLQEISPKQISLAKADLVSSTRGS</sequence>
<evidence type="ECO:0000313" key="1">
    <source>
        <dbReference type="EnsemblPlants" id="TuG1812G0200005332.01.T01"/>
    </source>
</evidence>
<keyword evidence="2" id="KW-1185">Reference proteome</keyword>
<name>A0A8R7TN10_TRIUA</name>
<evidence type="ECO:0000313" key="2">
    <source>
        <dbReference type="Proteomes" id="UP000015106"/>
    </source>
</evidence>
<reference evidence="2" key="1">
    <citation type="journal article" date="2013" name="Nature">
        <title>Draft genome of the wheat A-genome progenitor Triticum urartu.</title>
        <authorList>
            <person name="Ling H.Q."/>
            <person name="Zhao S."/>
            <person name="Liu D."/>
            <person name="Wang J."/>
            <person name="Sun H."/>
            <person name="Zhang C."/>
            <person name="Fan H."/>
            <person name="Li D."/>
            <person name="Dong L."/>
            <person name="Tao Y."/>
            <person name="Gao C."/>
            <person name="Wu H."/>
            <person name="Li Y."/>
            <person name="Cui Y."/>
            <person name="Guo X."/>
            <person name="Zheng S."/>
            <person name="Wang B."/>
            <person name="Yu K."/>
            <person name="Liang Q."/>
            <person name="Yang W."/>
            <person name="Lou X."/>
            <person name="Chen J."/>
            <person name="Feng M."/>
            <person name="Jian J."/>
            <person name="Zhang X."/>
            <person name="Luo G."/>
            <person name="Jiang Y."/>
            <person name="Liu J."/>
            <person name="Wang Z."/>
            <person name="Sha Y."/>
            <person name="Zhang B."/>
            <person name="Wu H."/>
            <person name="Tang D."/>
            <person name="Shen Q."/>
            <person name="Xue P."/>
            <person name="Zou S."/>
            <person name="Wang X."/>
            <person name="Liu X."/>
            <person name="Wang F."/>
            <person name="Yang Y."/>
            <person name="An X."/>
            <person name="Dong Z."/>
            <person name="Zhang K."/>
            <person name="Zhang X."/>
            <person name="Luo M.C."/>
            <person name="Dvorak J."/>
            <person name="Tong Y."/>
            <person name="Wang J."/>
            <person name="Yang H."/>
            <person name="Li Z."/>
            <person name="Wang D."/>
            <person name="Zhang A."/>
            <person name="Wang J."/>
        </authorList>
    </citation>
    <scope>NUCLEOTIDE SEQUENCE</scope>
    <source>
        <strain evidence="2">cv. G1812</strain>
    </source>
</reference>
<reference evidence="1" key="3">
    <citation type="submission" date="2022-06" db="UniProtKB">
        <authorList>
            <consortium name="EnsemblPlants"/>
        </authorList>
    </citation>
    <scope>IDENTIFICATION</scope>
</reference>
<protein>
    <submittedName>
        <fullName evidence="1">Uncharacterized protein</fullName>
    </submittedName>
</protein>
<proteinExistence type="predicted"/>
<reference evidence="1" key="2">
    <citation type="submission" date="2018-03" db="EMBL/GenBank/DDBJ databases">
        <title>The Triticum urartu genome reveals the dynamic nature of wheat genome evolution.</title>
        <authorList>
            <person name="Ling H."/>
            <person name="Ma B."/>
            <person name="Shi X."/>
            <person name="Liu H."/>
            <person name="Dong L."/>
            <person name="Sun H."/>
            <person name="Cao Y."/>
            <person name="Gao Q."/>
            <person name="Zheng S."/>
            <person name="Li Y."/>
            <person name="Yu Y."/>
            <person name="Du H."/>
            <person name="Qi M."/>
            <person name="Li Y."/>
            <person name="Yu H."/>
            <person name="Cui Y."/>
            <person name="Wang N."/>
            <person name="Chen C."/>
            <person name="Wu H."/>
            <person name="Zhao Y."/>
            <person name="Zhang J."/>
            <person name="Li Y."/>
            <person name="Zhou W."/>
            <person name="Zhang B."/>
            <person name="Hu W."/>
            <person name="Eijk M."/>
            <person name="Tang J."/>
            <person name="Witsenboer H."/>
            <person name="Zhao S."/>
            <person name="Li Z."/>
            <person name="Zhang A."/>
            <person name="Wang D."/>
            <person name="Liang C."/>
        </authorList>
    </citation>
    <scope>NUCLEOTIDE SEQUENCE [LARGE SCALE GENOMIC DNA]</scope>
    <source>
        <strain evidence="1">cv. G1812</strain>
    </source>
</reference>
<dbReference type="AlphaFoldDB" id="A0A8R7TN10"/>
<dbReference type="Proteomes" id="UP000015106">
    <property type="component" value="Chromosome 2"/>
</dbReference>
<dbReference type="Gramene" id="TuG1812G0200005332.01.T01">
    <property type="protein sequence ID" value="TuG1812G0200005332.01.T01"/>
    <property type="gene ID" value="TuG1812G0200005332.01"/>
</dbReference>
<dbReference type="EnsemblPlants" id="TuG1812G0200005332.01.T01">
    <property type="protein sequence ID" value="TuG1812G0200005332.01.T01"/>
    <property type="gene ID" value="TuG1812G0200005332.01"/>
</dbReference>
<accession>A0A8R7TN10</accession>
<organism evidence="1 2">
    <name type="scientific">Triticum urartu</name>
    <name type="common">Red wild einkorn</name>
    <name type="synonym">Crithodium urartu</name>
    <dbReference type="NCBI Taxonomy" id="4572"/>
    <lineage>
        <taxon>Eukaryota</taxon>
        <taxon>Viridiplantae</taxon>
        <taxon>Streptophyta</taxon>
        <taxon>Embryophyta</taxon>
        <taxon>Tracheophyta</taxon>
        <taxon>Spermatophyta</taxon>
        <taxon>Magnoliopsida</taxon>
        <taxon>Liliopsida</taxon>
        <taxon>Poales</taxon>
        <taxon>Poaceae</taxon>
        <taxon>BOP clade</taxon>
        <taxon>Pooideae</taxon>
        <taxon>Triticodae</taxon>
        <taxon>Triticeae</taxon>
        <taxon>Triticinae</taxon>
        <taxon>Triticum</taxon>
    </lineage>
</organism>